<proteinExistence type="predicted"/>
<gene>
    <name evidence="1" type="ORF">RRG08_066998</name>
</gene>
<dbReference type="Proteomes" id="UP001283361">
    <property type="component" value="Unassembled WGS sequence"/>
</dbReference>
<dbReference type="AlphaFoldDB" id="A0AAE1DCK1"/>
<accession>A0AAE1DCK1</accession>
<organism evidence="1 2">
    <name type="scientific">Elysia crispata</name>
    <name type="common">lettuce slug</name>
    <dbReference type="NCBI Taxonomy" id="231223"/>
    <lineage>
        <taxon>Eukaryota</taxon>
        <taxon>Metazoa</taxon>
        <taxon>Spiralia</taxon>
        <taxon>Lophotrochozoa</taxon>
        <taxon>Mollusca</taxon>
        <taxon>Gastropoda</taxon>
        <taxon>Heterobranchia</taxon>
        <taxon>Euthyneura</taxon>
        <taxon>Panpulmonata</taxon>
        <taxon>Sacoglossa</taxon>
        <taxon>Placobranchoidea</taxon>
        <taxon>Plakobranchidae</taxon>
        <taxon>Elysia</taxon>
    </lineage>
</organism>
<reference evidence="1" key="1">
    <citation type="journal article" date="2023" name="G3 (Bethesda)">
        <title>A reference genome for the long-term kleptoplast-retaining sea slug Elysia crispata morphotype clarki.</title>
        <authorList>
            <person name="Eastman K.E."/>
            <person name="Pendleton A.L."/>
            <person name="Shaikh M.A."/>
            <person name="Suttiyut T."/>
            <person name="Ogas R."/>
            <person name="Tomko P."/>
            <person name="Gavelis G."/>
            <person name="Widhalm J.R."/>
            <person name="Wisecaver J.H."/>
        </authorList>
    </citation>
    <scope>NUCLEOTIDE SEQUENCE</scope>
    <source>
        <strain evidence="1">ECLA1</strain>
    </source>
</reference>
<evidence type="ECO:0000313" key="2">
    <source>
        <dbReference type="Proteomes" id="UP001283361"/>
    </source>
</evidence>
<protein>
    <submittedName>
        <fullName evidence="1">Uncharacterized protein</fullName>
    </submittedName>
</protein>
<name>A0AAE1DCK1_9GAST</name>
<keyword evidence="2" id="KW-1185">Reference proteome</keyword>
<dbReference type="EMBL" id="JAWDGP010004303">
    <property type="protein sequence ID" value="KAK3765452.1"/>
    <property type="molecule type" value="Genomic_DNA"/>
</dbReference>
<comment type="caution">
    <text evidence="1">The sequence shown here is derived from an EMBL/GenBank/DDBJ whole genome shotgun (WGS) entry which is preliminary data.</text>
</comment>
<sequence>MFHKNRLSIWIGPPLNITVCDKSKRSRVNNPGVWETDSRCRPQNLLHKTVIEVPGKTSHLHTNHTIQGVTPYLSDVKRRTDSDPHVLLTATKEIQNEKYLTGIKAASHPVQILQKGFTSDTALRLGQSFQHFNPNPDKLYRSQFPPTANNDFRRRAYVTPIGGYAPNIKSRCKRQMTVERSTVVRLEGLRGRKITEELKWHTTQETDLLRWCRTPFASQNLIEKHNVNGDIRDKA</sequence>
<evidence type="ECO:0000313" key="1">
    <source>
        <dbReference type="EMBL" id="KAK3765452.1"/>
    </source>
</evidence>